<evidence type="ECO:0000256" key="3">
    <source>
        <dbReference type="ARBA" id="ARBA00022475"/>
    </source>
</evidence>
<dbReference type="InterPro" id="IPR000620">
    <property type="entry name" value="EamA_dom"/>
</dbReference>
<feature type="transmembrane region" description="Helical" evidence="7">
    <location>
        <begin position="144"/>
        <end position="163"/>
    </location>
</feature>
<evidence type="ECO:0000256" key="6">
    <source>
        <dbReference type="ARBA" id="ARBA00023136"/>
    </source>
</evidence>
<dbReference type="eggNOG" id="COG0697">
    <property type="taxonomic scope" value="Bacteria"/>
</dbReference>
<dbReference type="SUPFAM" id="SSF103481">
    <property type="entry name" value="Multidrug resistance efflux transporter EmrE"/>
    <property type="match status" value="2"/>
</dbReference>
<evidence type="ECO:0000313" key="10">
    <source>
        <dbReference type="Proteomes" id="UP000005316"/>
    </source>
</evidence>
<dbReference type="PANTHER" id="PTHR42920:SF5">
    <property type="entry name" value="EAMA DOMAIN-CONTAINING PROTEIN"/>
    <property type="match status" value="1"/>
</dbReference>
<gene>
    <name evidence="9" type="ORF">HMPREF9372_1663</name>
</gene>
<accession>F9DS83</accession>
<feature type="transmembrane region" description="Helical" evidence="7">
    <location>
        <begin position="59"/>
        <end position="77"/>
    </location>
</feature>
<dbReference type="GO" id="GO:0005886">
    <property type="term" value="C:plasma membrane"/>
    <property type="evidence" value="ECO:0007669"/>
    <property type="project" value="UniProtKB-SubCell"/>
</dbReference>
<dbReference type="EMBL" id="AFPZ01000046">
    <property type="protein sequence ID" value="EGQ26383.1"/>
    <property type="molecule type" value="Genomic_DNA"/>
</dbReference>
<feature type="transmembrane region" description="Helical" evidence="7">
    <location>
        <begin position="284"/>
        <end position="302"/>
    </location>
</feature>
<keyword evidence="3" id="KW-1003">Cell membrane</keyword>
<comment type="similarity">
    <text evidence="2">Belongs to the EamA transporter family.</text>
</comment>
<evidence type="ECO:0000256" key="5">
    <source>
        <dbReference type="ARBA" id="ARBA00022989"/>
    </source>
</evidence>
<feature type="transmembrane region" description="Helical" evidence="7">
    <location>
        <begin position="118"/>
        <end position="137"/>
    </location>
</feature>
<evidence type="ECO:0000313" key="9">
    <source>
        <dbReference type="EMBL" id="EGQ26383.1"/>
    </source>
</evidence>
<proteinExistence type="inferred from homology"/>
<reference evidence="9 10" key="1">
    <citation type="submission" date="2011-04" db="EMBL/GenBank/DDBJ databases">
        <authorList>
            <person name="Muzny D."/>
            <person name="Qin X."/>
            <person name="Deng J."/>
            <person name="Jiang H."/>
            <person name="Liu Y."/>
            <person name="Qu J."/>
            <person name="Song X.-Z."/>
            <person name="Zhang L."/>
            <person name="Thornton R."/>
            <person name="Coyle M."/>
            <person name="Francisco L."/>
            <person name="Jackson L."/>
            <person name="Javaid M."/>
            <person name="Korchina V."/>
            <person name="Kovar C."/>
            <person name="Mata R."/>
            <person name="Mathew T."/>
            <person name="Ngo R."/>
            <person name="Nguyen L."/>
            <person name="Nguyen N."/>
            <person name="Okwuonu G."/>
            <person name="Ongeri F."/>
            <person name="Pham C."/>
            <person name="Simmons D."/>
            <person name="Wilczek-Boney K."/>
            <person name="Hale W."/>
            <person name="Jakkamsetti A."/>
            <person name="Pham P."/>
            <person name="Ruth R."/>
            <person name="San Lucas F."/>
            <person name="Warren J."/>
            <person name="Zhang J."/>
            <person name="Zhao Z."/>
            <person name="Zhou C."/>
            <person name="Zhu D."/>
            <person name="Lee S."/>
            <person name="Bess C."/>
            <person name="Blankenburg K."/>
            <person name="Forbes L."/>
            <person name="Fu Q."/>
            <person name="Gubbala S."/>
            <person name="Hirani K."/>
            <person name="Jayaseelan J.C."/>
            <person name="Lara F."/>
            <person name="Munidasa M."/>
            <person name="Palculict T."/>
            <person name="Patil S."/>
            <person name="Pu L.-L."/>
            <person name="Saada N."/>
            <person name="Tang L."/>
            <person name="Weissenberger G."/>
            <person name="Zhu Y."/>
            <person name="Hemphill L."/>
            <person name="Shang Y."/>
            <person name="Youmans B."/>
            <person name="Ayvaz T."/>
            <person name="Ross M."/>
            <person name="Santibanez J."/>
            <person name="Aqrawi P."/>
            <person name="Gross S."/>
            <person name="Joshi V."/>
            <person name="Fowler G."/>
            <person name="Nazareth L."/>
            <person name="Reid J."/>
            <person name="Worley K."/>
            <person name="Petrosino J."/>
            <person name="Highlander S."/>
            <person name="Gibbs R."/>
        </authorList>
    </citation>
    <scope>NUCLEOTIDE SEQUENCE [LARGE SCALE GENOMIC DNA]</scope>
    <source>
        <strain evidence="9 10">2681</strain>
    </source>
</reference>
<dbReference type="PANTHER" id="PTHR42920">
    <property type="entry name" value="OS03G0707200 PROTEIN-RELATED"/>
    <property type="match status" value="1"/>
</dbReference>
<evidence type="ECO:0000256" key="4">
    <source>
        <dbReference type="ARBA" id="ARBA00022692"/>
    </source>
</evidence>
<evidence type="ECO:0000259" key="8">
    <source>
        <dbReference type="Pfam" id="PF00892"/>
    </source>
</evidence>
<feature type="transmembrane region" description="Helical" evidence="7">
    <location>
        <begin position="199"/>
        <end position="220"/>
    </location>
</feature>
<evidence type="ECO:0000256" key="7">
    <source>
        <dbReference type="SAM" id="Phobius"/>
    </source>
</evidence>
<dbReference type="HOGENOM" id="CLU_033863_21_3_9"/>
<feature type="transmembrane region" description="Helical" evidence="7">
    <location>
        <begin position="169"/>
        <end position="187"/>
    </location>
</feature>
<dbReference type="Pfam" id="PF00892">
    <property type="entry name" value="EamA"/>
    <property type="match status" value="2"/>
</dbReference>
<evidence type="ECO:0000256" key="1">
    <source>
        <dbReference type="ARBA" id="ARBA00004651"/>
    </source>
</evidence>
<feature type="transmembrane region" description="Helical" evidence="7">
    <location>
        <begin position="29"/>
        <end position="53"/>
    </location>
</feature>
<keyword evidence="5 7" id="KW-1133">Transmembrane helix</keyword>
<feature type="transmembrane region" description="Helical" evidence="7">
    <location>
        <begin position="89"/>
        <end position="112"/>
    </location>
</feature>
<dbReference type="InterPro" id="IPR051258">
    <property type="entry name" value="Diverse_Substrate_Transporter"/>
</dbReference>
<feature type="domain" description="EamA" evidence="8">
    <location>
        <begin position="30"/>
        <end position="160"/>
    </location>
</feature>
<name>F9DS83_9BACL</name>
<keyword evidence="4 7" id="KW-0812">Transmembrane</keyword>
<organism evidence="9 10">
    <name type="scientific">Sporosarcina newyorkensis 2681</name>
    <dbReference type="NCBI Taxonomy" id="1027292"/>
    <lineage>
        <taxon>Bacteria</taxon>
        <taxon>Bacillati</taxon>
        <taxon>Bacillota</taxon>
        <taxon>Bacilli</taxon>
        <taxon>Bacillales</taxon>
        <taxon>Caryophanaceae</taxon>
        <taxon>Sporosarcina</taxon>
    </lineage>
</organism>
<feature type="transmembrane region" description="Helical" evidence="7">
    <location>
        <begin position="260"/>
        <end position="278"/>
    </location>
</feature>
<dbReference type="AlphaFoldDB" id="F9DS83"/>
<dbReference type="InterPro" id="IPR037185">
    <property type="entry name" value="EmrE-like"/>
</dbReference>
<comment type="caution">
    <text evidence="9">The sequence shown here is derived from an EMBL/GenBank/DDBJ whole genome shotgun (WGS) entry which is preliminary data.</text>
</comment>
<feature type="transmembrane region" description="Helical" evidence="7">
    <location>
        <begin position="226"/>
        <end position="248"/>
    </location>
</feature>
<protein>
    <submittedName>
        <fullName evidence="9">DMT superfamily drug/metabolite transporter</fullName>
    </submittedName>
</protein>
<feature type="domain" description="EamA" evidence="8">
    <location>
        <begin position="169"/>
        <end position="302"/>
    </location>
</feature>
<evidence type="ECO:0000256" key="2">
    <source>
        <dbReference type="ARBA" id="ARBA00007362"/>
    </source>
</evidence>
<keyword evidence="6 7" id="KW-0472">Membrane</keyword>
<comment type="subcellular location">
    <subcellularLocation>
        <location evidence="1">Cell membrane</location>
        <topology evidence="1">Multi-pass membrane protein</topology>
    </subcellularLocation>
</comment>
<sequence length="322" mass="35744">MKIFYNSHKKHAKLKRLIIGRMVDEMKRYIGEIGLTITAIIWGSGFVMSALALDYYTPYQILAVRFTIGAILLALVFHKRLRKVERNVLWKGAVLGFLLYAAFALQTVGLQFTTPSKNAFLTGVNVVIVPFIAFILYKRRLDTFELFGAVLALLGVAVLSLQWSAGVNFGDVLTLGCAVLFAFHIFYTAKFVRTVDPILLTLLQMAFAAVIGCLTVIGLGETSFSMVSSGIGAVVYLAVFSTTIAFLMQTIAQKHLSETKAAIILSTESVWGMAFSVALAYEVLTFRMFLGALLIFVAILLSETKPQFFRKRNVQHVNERKI</sequence>
<dbReference type="Proteomes" id="UP000005316">
    <property type="component" value="Unassembled WGS sequence"/>
</dbReference>